<proteinExistence type="predicted"/>
<evidence type="ECO:0000256" key="1">
    <source>
        <dbReference type="SAM" id="MobiDB-lite"/>
    </source>
</evidence>
<reference evidence="3" key="1">
    <citation type="journal article" date="2019" name="Int. J. Syst. Evol. Microbiol.">
        <title>The Global Catalogue of Microorganisms (GCM) 10K type strain sequencing project: providing services to taxonomists for standard genome sequencing and annotation.</title>
        <authorList>
            <consortium name="The Broad Institute Genomics Platform"/>
            <consortium name="The Broad Institute Genome Sequencing Center for Infectious Disease"/>
            <person name="Wu L."/>
            <person name="Ma J."/>
        </authorList>
    </citation>
    <scope>NUCLEOTIDE SEQUENCE [LARGE SCALE GENOMIC DNA]</scope>
    <source>
        <strain evidence="3">JCM 3380</strain>
    </source>
</reference>
<gene>
    <name evidence="2" type="ORF">GCM10010492_53550</name>
</gene>
<protein>
    <submittedName>
        <fullName evidence="2">Uncharacterized protein</fullName>
    </submittedName>
</protein>
<sequence>MRDSSAMAFNRLVIPGTTSDPPQSHRAYYVGELAENRVVLSVENPHGLGIAEFAPSLIVLARHTRAIDGKVVSPKQTGSKWLARPPGSPPMSPYPALQRFTRSESPPGPGWEVVGSRDPPCSTPLRSPEISTAASCST</sequence>
<comment type="caution">
    <text evidence="2">The sequence shown here is derived from an EMBL/GenBank/DDBJ whole genome shotgun (WGS) entry which is preliminary data.</text>
</comment>
<organism evidence="2 3">
    <name type="scientific">Saccharothrix mutabilis subsp. mutabilis</name>
    <dbReference type="NCBI Taxonomy" id="66855"/>
    <lineage>
        <taxon>Bacteria</taxon>
        <taxon>Bacillati</taxon>
        <taxon>Actinomycetota</taxon>
        <taxon>Actinomycetes</taxon>
        <taxon>Pseudonocardiales</taxon>
        <taxon>Pseudonocardiaceae</taxon>
        <taxon>Saccharothrix</taxon>
    </lineage>
</organism>
<keyword evidence="3" id="KW-1185">Reference proteome</keyword>
<feature type="compositionally biased region" description="Polar residues" evidence="1">
    <location>
        <begin position="129"/>
        <end position="138"/>
    </location>
</feature>
<name>A0ABP3DYM6_9PSEU</name>
<dbReference type="Proteomes" id="UP001500416">
    <property type="component" value="Unassembled WGS sequence"/>
</dbReference>
<evidence type="ECO:0000313" key="2">
    <source>
        <dbReference type="EMBL" id="GAA0247212.1"/>
    </source>
</evidence>
<accession>A0ABP3DYM6</accession>
<dbReference type="EMBL" id="BAAABU010000015">
    <property type="protein sequence ID" value="GAA0247212.1"/>
    <property type="molecule type" value="Genomic_DNA"/>
</dbReference>
<feature type="region of interest" description="Disordered" evidence="1">
    <location>
        <begin position="72"/>
        <end position="138"/>
    </location>
</feature>
<evidence type="ECO:0000313" key="3">
    <source>
        <dbReference type="Proteomes" id="UP001500416"/>
    </source>
</evidence>